<name>A0A0N5BU33_STREA</name>
<evidence type="ECO:0000313" key="3">
    <source>
        <dbReference type="WBParaSite" id="SPAL_0000935600.1"/>
    </source>
</evidence>
<dbReference type="WBParaSite" id="SPAL_0000935600.1">
    <property type="protein sequence ID" value="SPAL_0000935600.1"/>
    <property type="gene ID" value="SPAL_0000935600"/>
</dbReference>
<proteinExistence type="predicted"/>
<dbReference type="PANTHER" id="PTHR24413">
    <property type="entry name" value="SPECKLE-TYPE POZ PROTEIN"/>
    <property type="match status" value="1"/>
</dbReference>
<evidence type="ECO:0000313" key="2">
    <source>
        <dbReference type="Proteomes" id="UP000046392"/>
    </source>
</evidence>
<accession>A0A0N5BU33</accession>
<dbReference type="AlphaFoldDB" id="A0A0N5BU33"/>
<dbReference type="Pfam" id="PF00651">
    <property type="entry name" value="BTB"/>
    <property type="match status" value="1"/>
</dbReference>
<sequence length="96" mass="10873">MLCQVEIIELKPEKHDNEETPANVITPQSELSSDYSNLFDSQLFTDCIVKIGDTEIKVHRAVLAARSSNFCNIFNSALENSQMNVIEIKNFRVEVV</sequence>
<dbReference type="Gene3D" id="3.30.710.10">
    <property type="entry name" value="Potassium Channel Kv1.1, Chain A"/>
    <property type="match status" value="1"/>
</dbReference>
<feature type="domain" description="BTB" evidence="1">
    <location>
        <begin position="45"/>
        <end position="96"/>
    </location>
</feature>
<dbReference type="STRING" id="174720.A0A0N5BU33"/>
<keyword evidence="2" id="KW-1185">Reference proteome</keyword>
<dbReference type="SUPFAM" id="SSF54695">
    <property type="entry name" value="POZ domain"/>
    <property type="match status" value="1"/>
</dbReference>
<dbReference type="InterPro" id="IPR000210">
    <property type="entry name" value="BTB/POZ_dom"/>
</dbReference>
<dbReference type="CDD" id="cd18186">
    <property type="entry name" value="BTB_POZ_ZBTB_KLHL-like"/>
    <property type="match status" value="1"/>
</dbReference>
<dbReference type="Proteomes" id="UP000046392">
    <property type="component" value="Unplaced"/>
</dbReference>
<protein>
    <submittedName>
        <fullName evidence="3">BTB domain-containing protein</fullName>
    </submittedName>
</protein>
<organism evidence="2 3">
    <name type="scientific">Strongyloides papillosus</name>
    <name type="common">Intestinal threadworm</name>
    <dbReference type="NCBI Taxonomy" id="174720"/>
    <lineage>
        <taxon>Eukaryota</taxon>
        <taxon>Metazoa</taxon>
        <taxon>Ecdysozoa</taxon>
        <taxon>Nematoda</taxon>
        <taxon>Chromadorea</taxon>
        <taxon>Rhabditida</taxon>
        <taxon>Tylenchina</taxon>
        <taxon>Panagrolaimomorpha</taxon>
        <taxon>Strongyloidoidea</taxon>
        <taxon>Strongyloididae</taxon>
        <taxon>Strongyloides</taxon>
    </lineage>
</organism>
<dbReference type="InterPro" id="IPR011333">
    <property type="entry name" value="SKP1/BTB/POZ_sf"/>
</dbReference>
<reference evidence="3" key="1">
    <citation type="submission" date="2017-02" db="UniProtKB">
        <authorList>
            <consortium name="WormBaseParasite"/>
        </authorList>
    </citation>
    <scope>IDENTIFICATION</scope>
</reference>
<evidence type="ECO:0000259" key="1">
    <source>
        <dbReference type="PROSITE" id="PS50097"/>
    </source>
</evidence>
<dbReference type="PROSITE" id="PS50097">
    <property type="entry name" value="BTB"/>
    <property type="match status" value="1"/>
</dbReference>